<evidence type="ECO:0000256" key="1">
    <source>
        <dbReference type="SAM" id="MobiDB-lite"/>
    </source>
</evidence>
<evidence type="ECO:0000313" key="2">
    <source>
        <dbReference type="EMBL" id="API65513.1"/>
    </source>
</evidence>
<accession>A0A1L4AB51</accession>
<organism evidence="2 3">
    <name type="scientific">Betapolyomavirus lepweddellii</name>
    <dbReference type="NCBI Taxonomy" id="1925019"/>
    <lineage>
        <taxon>Viruses</taxon>
        <taxon>Monodnaviria</taxon>
        <taxon>Shotokuvirae</taxon>
        <taxon>Cossaviricota</taxon>
        <taxon>Papovaviricetes</taxon>
        <taxon>Sepolyvirales</taxon>
        <taxon>Polyomaviridae</taxon>
        <taxon>Betapolyomavirus</taxon>
    </lineage>
</organism>
<dbReference type="Proteomes" id="UP000204454">
    <property type="component" value="Segment"/>
</dbReference>
<dbReference type="GeneID" id="30524482"/>
<feature type="region of interest" description="Disordered" evidence="1">
    <location>
        <begin position="35"/>
        <end position="58"/>
    </location>
</feature>
<reference evidence="2 3" key="1">
    <citation type="submission" date="2016-07" db="EMBL/GenBank/DDBJ databases">
        <title>Genome of a polyomavirus identified in a Weddell seal from the Ross Sea (Antarctica).</title>
        <authorList>
            <person name="Varsani A."/>
            <person name="Stainton D."/>
            <person name="Male M.F."/>
            <person name="Kraberger S."/>
            <person name="Frankfurter G."/>
            <person name="Burns J.M."/>
        </authorList>
    </citation>
    <scope>NUCLEOTIDE SEQUENCE [LARGE SCALE GENOMIC DNA]</scope>
    <source>
        <strain evidence="2">WSK37</strain>
    </source>
</reference>
<dbReference type="KEGG" id="vg:30524482"/>
<sequence length="58" mass="6342">MYAPPSSSHCHPTWPIANVIAHTWHKAKVKLKWKPANNRPLGPTASGPLPASRFGPSF</sequence>
<name>A0A1L4AB51_9POLY</name>
<evidence type="ECO:0000313" key="3">
    <source>
        <dbReference type="Proteomes" id="UP000204454"/>
    </source>
</evidence>
<dbReference type="EMBL" id="KX533457">
    <property type="protein sequence ID" value="API65513.1"/>
    <property type="molecule type" value="Genomic_DNA"/>
</dbReference>
<dbReference type="RefSeq" id="YP_009329835.1">
    <property type="nucleotide sequence ID" value="NC_032120.1"/>
</dbReference>
<proteinExistence type="predicted"/>
<protein>
    <submittedName>
        <fullName evidence="2">Agno</fullName>
    </submittedName>
</protein>
<keyword evidence="3" id="KW-1185">Reference proteome</keyword>